<dbReference type="InterPro" id="IPR023416">
    <property type="entry name" value="Transthyretin/HIU_hydrolase_d"/>
</dbReference>
<evidence type="ECO:0000256" key="8">
    <source>
        <dbReference type="ARBA" id="ARBA00022801"/>
    </source>
</evidence>
<dbReference type="PROSITE" id="PS00768">
    <property type="entry name" value="TRANSTHYRETIN_1"/>
    <property type="match status" value="1"/>
</dbReference>
<dbReference type="PANTHER" id="PTHR10395">
    <property type="entry name" value="URICASE AND TRANSTHYRETIN-RELATED"/>
    <property type="match status" value="1"/>
</dbReference>
<feature type="binding site" evidence="9">
    <location>
        <position position="45"/>
    </location>
    <ligand>
        <name>substrate</name>
    </ligand>
</feature>
<evidence type="ECO:0000256" key="7">
    <source>
        <dbReference type="ARBA" id="ARBA00022631"/>
    </source>
</evidence>
<dbReference type="GO" id="GO:0006144">
    <property type="term" value="P:purine nucleobase metabolic process"/>
    <property type="evidence" value="ECO:0007669"/>
    <property type="project" value="UniProtKB-KW"/>
</dbReference>
<dbReference type="Proteomes" id="UP000281391">
    <property type="component" value="Chromosome"/>
</dbReference>
<dbReference type="SUPFAM" id="SSF49472">
    <property type="entry name" value="Transthyretin (synonym: prealbumin)"/>
    <property type="match status" value="1"/>
</dbReference>
<dbReference type="GO" id="GO:0033971">
    <property type="term" value="F:hydroxyisourate hydrolase activity"/>
    <property type="evidence" value="ECO:0007669"/>
    <property type="project" value="UniProtKB-EC"/>
</dbReference>
<feature type="binding site" evidence="9">
    <location>
        <position position="7"/>
    </location>
    <ligand>
        <name>substrate</name>
    </ligand>
</feature>
<reference evidence="12 13" key="1">
    <citation type="submission" date="2018-12" db="EMBL/GenBank/DDBJ databases">
        <authorList>
            <consortium name="Pathogen Informatics"/>
        </authorList>
    </citation>
    <scope>NUCLEOTIDE SEQUENCE [LARGE SCALE GENOMIC DNA]</scope>
    <source>
        <strain evidence="12 13">NCTC11214</strain>
    </source>
</reference>
<dbReference type="InterPro" id="IPR000895">
    <property type="entry name" value="Transthyretin/HIU_hydrolase"/>
</dbReference>
<name>A0A3S4HI56_SEROD</name>
<keyword evidence="8 10" id="KW-0378">Hydrolase</keyword>
<evidence type="ECO:0000256" key="9">
    <source>
        <dbReference type="PIRSR" id="PIRSR600895-51"/>
    </source>
</evidence>
<comment type="similarity">
    <text evidence="3 10">Belongs to the transthyretin family. 5-hydroxyisourate hydrolase subfamily.</text>
</comment>
<feature type="binding site" evidence="9">
    <location>
        <position position="108"/>
    </location>
    <ligand>
        <name>substrate</name>
    </ligand>
</feature>
<dbReference type="EC" id="3.5.2.17" evidence="5 10"/>
<dbReference type="CDD" id="cd05822">
    <property type="entry name" value="TLP_HIUase"/>
    <property type="match status" value="1"/>
</dbReference>
<evidence type="ECO:0000259" key="11">
    <source>
        <dbReference type="Pfam" id="PF00576"/>
    </source>
</evidence>
<evidence type="ECO:0000256" key="6">
    <source>
        <dbReference type="ARBA" id="ARBA00017539"/>
    </source>
</evidence>
<evidence type="ECO:0000256" key="4">
    <source>
        <dbReference type="ARBA" id="ARBA00011881"/>
    </source>
</evidence>
<proteinExistence type="inferred from homology"/>
<dbReference type="InterPro" id="IPR023418">
    <property type="entry name" value="Thyroxine_BS"/>
</dbReference>
<gene>
    <name evidence="12" type="primary">hiuH</name>
    <name evidence="12" type="ORF">NCTC11214_00563</name>
</gene>
<comment type="function">
    <text evidence="2">Catalyzes the hydrolysis of 5-hydroxyisourate (HIU) to 2-oxo-4-hydroxy-4-carboxy-5-ureidoimidazoline (OHCU).</text>
</comment>
<evidence type="ECO:0000256" key="2">
    <source>
        <dbReference type="ARBA" id="ARBA00002704"/>
    </source>
</evidence>
<comment type="catalytic activity">
    <reaction evidence="1 10">
        <text>5-hydroxyisourate + H2O = 5-hydroxy-2-oxo-4-ureido-2,5-dihydro-1H-imidazole-5-carboxylate + H(+)</text>
        <dbReference type="Rhea" id="RHEA:23736"/>
        <dbReference type="ChEBI" id="CHEBI:15377"/>
        <dbReference type="ChEBI" id="CHEBI:15378"/>
        <dbReference type="ChEBI" id="CHEBI:18072"/>
        <dbReference type="ChEBI" id="CHEBI:58639"/>
        <dbReference type="EC" id="3.5.2.17"/>
    </reaction>
</comment>
<dbReference type="InterPro" id="IPR014306">
    <property type="entry name" value="Hydroxyisourate_hydrolase"/>
</dbReference>
<evidence type="ECO:0000256" key="3">
    <source>
        <dbReference type="ARBA" id="ARBA00009850"/>
    </source>
</evidence>
<protein>
    <recommendedName>
        <fullName evidence="6 10">5-hydroxyisourate hydrolase</fullName>
        <shortName evidence="10">HIU hydrolase</shortName>
        <shortName evidence="10">HIUHase</shortName>
        <ecNumber evidence="5 10">3.5.2.17</ecNumber>
    </recommendedName>
</protein>
<keyword evidence="7 10" id="KW-0659">Purine metabolism</keyword>
<evidence type="ECO:0000256" key="10">
    <source>
        <dbReference type="RuleBase" id="RU361270"/>
    </source>
</evidence>
<evidence type="ECO:0000256" key="5">
    <source>
        <dbReference type="ARBA" id="ARBA00012609"/>
    </source>
</evidence>
<organism evidence="12 13">
    <name type="scientific">Serratia odorifera</name>
    <dbReference type="NCBI Taxonomy" id="618"/>
    <lineage>
        <taxon>Bacteria</taxon>
        <taxon>Pseudomonadati</taxon>
        <taxon>Pseudomonadota</taxon>
        <taxon>Gammaproteobacteria</taxon>
        <taxon>Enterobacterales</taxon>
        <taxon>Yersiniaceae</taxon>
        <taxon>Serratia</taxon>
    </lineage>
</organism>
<dbReference type="Pfam" id="PF00576">
    <property type="entry name" value="Transthyretin"/>
    <property type="match status" value="1"/>
</dbReference>
<comment type="subunit">
    <text evidence="4 10">Homotetramer.</text>
</comment>
<dbReference type="InterPro" id="IPR036817">
    <property type="entry name" value="Transthyretin/HIU_hydrolase_sf"/>
</dbReference>
<dbReference type="NCBIfam" id="TIGR02962">
    <property type="entry name" value="hdxy_isourate"/>
    <property type="match status" value="1"/>
</dbReference>
<accession>A0A3S4HI56</accession>
<dbReference type="AlphaFoldDB" id="A0A3S4HI56"/>
<dbReference type="PRINTS" id="PR00189">
    <property type="entry name" value="TRNSTHYRETIN"/>
</dbReference>
<dbReference type="EMBL" id="LR134117">
    <property type="protein sequence ID" value="VDZ52168.1"/>
    <property type="molecule type" value="Genomic_DNA"/>
</dbReference>
<sequence length="111" mass="12074">MSNISTHILDTALGKPAAQVRVWLELSHNQQWQTLVESCTDADGRVGDLTPSGLTAGHYRLCADLGSYFAAAGRDTLYATAIIDFVISDATQHYHLPLLVAPYAYSTYRGS</sequence>
<dbReference type="PANTHER" id="PTHR10395:SF7">
    <property type="entry name" value="5-HYDROXYISOURATE HYDROLASE"/>
    <property type="match status" value="1"/>
</dbReference>
<dbReference type="Gene3D" id="2.60.40.180">
    <property type="entry name" value="Transthyretin/hydroxyisourate hydrolase domain"/>
    <property type="match status" value="1"/>
</dbReference>
<evidence type="ECO:0000313" key="13">
    <source>
        <dbReference type="Proteomes" id="UP000281391"/>
    </source>
</evidence>
<evidence type="ECO:0000313" key="12">
    <source>
        <dbReference type="EMBL" id="VDZ52168.1"/>
    </source>
</evidence>
<dbReference type="KEGG" id="sof:NCTC11214_00563"/>
<dbReference type="RefSeq" id="WP_004954979.1">
    <property type="nucleotide sequence ID" value="NZ_LR134117.1"/>
</dbReference>
<feature type="domain" description="Transthyretin/hydroxyisourate hydrolase" evidence="11">
    <location>
        <begin position="4"/>
        <end position="110"/>
    </location>
</feature>
<evidence type="ECO:0000256" key="1">
    <source>
        <dbReference type="ARBA" id="ARBA00001043"/>
    </source>
</evidence>